<keyword evidence="5" id="KW-0378">Hydrolase</keyword>
<protein>
    <recommendedName>
        <fullName evidence="4">phosphoglycolate phosphatase</fullName>
        <ecNumber evidence="4">3.1.3.18</ecNumber>
    </recommendedName>
</protein>
<comment type="pathway">
    <text evidence="2">Organic acid metabolism; glycolate biosynthesis; glycolate from 2-phosphoglycolate: step 1/1.</text>
</comment>
<organism evidence="5 6">
    <name type="scientific">Pedobacter heparinus (strain ATCC 13125 / DSM 2366 / CIP 104194 / JCM 7457 / NBRC 12017 / NCIMB 9290 / NRRL B-14731 / HIM 762-3)</name>
    <dbReference type="NCBI Taxonomy" id="485917"/>
    <lineage>
        <taxon>Bacteria</taxon>
        <taxon>Pseudomonadati</taxon>
        <taxon>Bacteroidota</taxon>
        <taxon>Sphingobacteriia</taxon>
        <taxon>Sphingobacteriales</taxon>
        <taxon>Sphingobacteriaceae</taxon>
        <taxon>Pedobacter</taxon>
    </lineage>
</organism>
<accession>C6XWA4</accession>
<sequence>MFPKDLKLVVFDVDGTLYQQSKLRKIMFFKIVSYYLPRPWLYKELLTIFYFRKERERKAGYSTVNLQEDQYLWAAEKLGMKIDEVKRVIDKWIFSIPNAFLKSCMYPGVSEFIEKLRSSGIKTATYSDYDSREKLKSMQIGVDLEISSTDQIVNSFKPLPAGLLVILSKMKIDKKNSLYIGDRFELDGLCAKNAGVPFLLVDKNTAPKNFFLKLSAKLSSQNKN</sequence>
<dbReference type="SUPFAM" id="SSF56784">
    <property type="entry name" value="HAD-like"/>
    <property type="match status" value="1"/>
</dbReference>
<dbReference type="GO" id="GO:0006281">
    <property type="term" value="P:DNA repair"/>
    <property type="evidence" value="ECO:0007669"/>
    <property type="project" value="TreeGrafter"/>
</dbReference>
<proteinExistence type="inferred from homology"/>
<dbReference type="GO" id="GO:0008967">
    <property type="term" value="F:phosphoglycolate phosphatase activity"/>
    <property type="evidence" value="ECO:0007669"/>
    <property type="project" value="UniProtKB-EC"/>
</dbReference>
<dbReference type="RefSeq" id="WP_015807797.1">
    <property type="nucleotide sequence ID" value="NC_013061.1"/>
</dbReference>
<dbReference type="HOGENOM" id="CLU_1234063_0_0_10"/>
<evidence type="ECO:0000313" key="6">
    <source>
        <dbReference type="Proteomes" id="UP000000852"/>
    </source>
</evidence>
<dbReference type="InterPro" id="IPR036412">
    <property type="entry name" value="HAD-like_sf"/>
</dbReference>
<comment type="similarity">
    <text evidence="3">Belongs to the HAD-like hydrolase superfamily. CbbY/CbbZ/Gph/YieH family.</text>
</comment>
<name>C6XWA4_PEDHD</name>
<evidence type="ECO:0000313" key="5">
    <source>
        <dbReference type="EMBL" id="ACU04183.1"/>
    </source>
</evidence>
<keyword evidence="6" id="KW-1185">Reference proteome</keyword>
<dbReference type="EC" id="3.1.3.18" evidence="4"/>
<dbReference type="PANTHER" id="PTHR43434">
    <property type="entry name" value="PHOSPHOGLYCOLATE PHOSPHATASE"/>
    <property type="match status" value="1"/>
</dbReference>
<evidence type="ECO:0000256" key="3">
    <source>
        <dbReference type="ARBA" id="ARBA00006171"/>
    </source>
</evidence>
<dbReference type="EMBL" id="CP001681">
    <property type="protein sequence ID" value="ACU04183.1"/>
    <property type="molecule type" value="Genomic_DNA"/>
</dbReference>
<comment type="catalytic activity">
    <reaction evidence="1">
        <text>2-phosphoglycolate + H2O = glycolate + phosphate</text>
        <dbReference type="Rhea" id="RHEA:14369"/>
        <dbReference type="ChEBI" id="CHEBI:15377"/>
        <dbReference type="ChEBI" id="CHEBI:29805"/>
        <dbReference type="ChEBI" id="CHEBI:43474"/>
        <dbReference type="ChEBI" id="CHEBI:58033"/>
        <dbReference type="EC" id="3.1.3.18"/>
    </reaction>
</comment>
<dbReference type="Gene3D" id="3.40.50.1000">
    <property type="entry name" value="HAD superfamily/HAD-like"/>
    <property type="match status" value="1"/>
</dbReference>
<dbReference type="SFLD" id="SFLDS00003">
    <property type="entry name" value="Haloacid_Dehalogenase"/>
    <property type="match status" value="1"/>
</dbReference>
<gene>
    <name evidence="5" type="ordered locus">Phep_1975</name>
</gene>
<dbReference type="AlphaFoldDB" id="C6XWA4"/>
<reference evidence="5 6" key="1">
    <citation type="journal article" date="2009" name="Stand. Genomic Sci.">
        <title>Complete genome sequence of Pedobacter heparinus type strain (HIM 762-3).</title>
        <authorList>
            <person name="Han C."/>
            <person name="Spring S."/>
            <person name="Lapidus A."/>
            <person name="Del Rio T.G."/>
            <person name="Tice H."/>
            <person name="Copeland A."/>
            <person name="Cheng J.F."/>
            <person name="Lucas S."/>
            <person name="Chen F."/>
            <person name="Nolan M."/>
            <person name="Bruce D."/>
            <person name="Goodwin L."/>
            <person name="Pitluck S."/>
            <person name="Ivanova N."/>
            <person name="Mavromatis K."/>
            <person name="Mikhailova N."/>
            <person name="Pati A."/>
            <person name="Chen A."/>
            <person name="Palaniappan K."/>
            <person name="Land M."/>
            <person name="Hauser L."/>
            <person name="Chang Y.J."/>
            <person name="Jeffries C.C."/>
            <person name="Saunders E."/>
            <person name="Chertkov O."/>
            <person name="Brettin T."/>
            <person name="Goker M."/>
            <person name="Rohde M."/>
            <person name="Bristow J."/>
            <person name="Eisen J.A."/>
            <person name="Markowitz V."/>
            <person name="Hugenholtz P."/>
            <person name="Kyrpides N.C."/>
            <person name="Klenk H.P."/>
            <person name="Detter J.C."/>
        </authorList>
    </citation>
    <scope>NUCLEOTIDE SEQUENCE [LARGE SCALE GENOMIC DNA]</scope>
    <source>
        <strain evidence="6">ATCC 13125 / DSM 2366 / CIP 104194 / JCM 7457 / NBRC 12017 / NCIMB 9290 / NRRL B-14731 / HIM 762-3</strain>
    </source>
</reference>
<dbReference type="STRING" id="485917.Phep_1975"/>
<dbReference type="KEGG" id="phe:Phep_1975"/>
<dbReference type="eggNOG" id="COG0546">
    <property type="taxonomic scope" value="Bacteria"/>
</dbReference>
<dbReference type="PANTHER" id="PTHR43434:SF1">
    <property type="entry name" value="PHOSPHOGLYCOLATE PHOSPHATASE"/>
    <property type="match status" value="1"/>
</dbReference>
<evidence type="ECO:0000256" key="4">
    <source>
        <dbReference type="ARBA" id="ARBA00013078"/>
    </source>
</evidence>
<evidence type="ECO:0000256" key="1">
    <source>
        <dbReference type="ARBA" id="ARBA00000830"/>
    </source>
</evidence>
<evidence type="ECO:0000256" key="2">
    <source>
        <dbReference type="ARBA" id="ARBA00004818"/>
    </source>
</evidence>
<dbReference type="Proteomes" id="UP000000852">
    <property type="component" value="Chromosome"/>
</dbReference>
<dbReference type="SFLD" id="SFLDG01129">
    <property type="entry name" value="C1.5:_HAD__Beta-PGM__Phosphata"/>
    <property type="match status" value="1"/>
</dbReference>
<dbReference type="GO" id="GO:0005829">
    <property type="term" value="C:cytosol"/>
    <property type="evidence" value="ECO:0007669"/>
    <property type="project" value="TreeGrafter"/>
</dbReference>
<dbReference type="InterPro" id="IPR050155">
    <property type="entry name" value="HAD-like_hydrolase_sf"/>
</dbReference>
<dbReference type="InterPro" id="IPR023214">
    <property type="entry name" value="HAD_sf"/>
</dbReference>
<dbReference type="Pfam" id="PF00702">
    <property type="entry name" value="Hydrolase"/>
    <property type="match status" value="1"/>
</dbReference>